<feature type="coiled-coil region" evidence="1">
    <location>
        <begin position="85"/>
        <end position="112"/>
    </location>
</feature>
<evidence type="ECO:0000256" key="2">
    <source>
        <dbReference type="SAM" id="MobiDB-lite"/>
    </source>
</evidence>
<protein>
    <submittedName>
        <fullName evidence="3">Uncharacterized protein</fullName>
    </submittedName>
</protein>
<gene>
    <name evidence="3" type="ORF">K491DRAFT_717765</name>
</gene>
<reference evidence="3" key="1">
    <citation type="journal article" date="2020" name="Stud. Mycol.">
        <title>101 Dothideomycetes genomes: a test case for predicting lifestyles and emergence of pathogens.</title>
        <authorList>
            <person name="Haridas S."/>
            <person name="Albert R."/>
            <person name="Binder M."/>
            <person name="Bloem J."/>
            <person name="Labutti K."/>
            <person name="Salamov A."/>
            <person name="Andreopoulos B."/>
            <person name="Baker S."/>
            <person name="Barry K."/>
            <person name="Bills G."/>
            <person name="Bluhm B."/>
            <person name="Cannon C."/>
            <person name="Castanera R."/>
            <person name="Culley D."/>
            <person name="Daum C."/>
            <person name="Ezra D."/>
            <person name="Gonzalez J."/>
            <person name="Henrissat B."/>
            <person name="Kuo A."/>
            <person name="Liang C."/>
            <person name="Lipzen A."/>
            <person name="Lutzoni F."/>
            <person name="Magnuson J."/>
            <person name="Mondo S."/>
            <person name="Nolan M."/>
            <person name="Ohm R."/>
            <person name="Pangilinan J."/>
            <person name="Park H.-J."/>
            <person name="Ramirez L."/>
            <person name="Alfaro M."/>
            <person name="Sun H."/>
            <person name="Tritt A."/>
            <person name="Yoshinaga Y."/>
            <person name="Zwiers L.-H."/>
            <person name="Turgeon B."/>
            <person name="Goodwin S."/>
            <person name="Spatafora J."/>
            <person name="Crous P."/>
            <person name="Grigoriev I."/>
        </authorList>
    </citation>
    <scope>NUCLEOTIDE SEQUENCE</scope>
    <source>
        <strain evidence="3">CBS 122681</strain>
    </source>
</reference>
<keyword evidence="1" id="KW-0175">Coiled coil</keyword>
<name>A0A6A6T4Q8_9PLEO</name>
<accession>A0A6A6T4Q8</accession>
<evidence type="ECO:0000313" key="4">
    <source>
        <dbReference type="Proteomes" id="UP000799324"/>
    </source>
</evidence>
<dbReference type="AlphaFoldDB" id="A0A6A6T4Q8"/>
<keyword evidence="4" id="KW-1185">Reference proteome</keyword>
<evidence type="ECO:0000313" key="3">
    <source>
        <dbReference type="EMBL" id="KAF2653798.1"/>
    </source>
</evidence>
<dbReference type="EMBL" id="MU004375">
    <property type="protein sequence ID" value="KAF2653798.1"/>
    <property type="molecule type" value="Genomic_DNA"/>
</dbReference>
<feature type="region of interest" description="Disordered" evidence="2">
    <location>
        <begin position="153"/>
        <end position="175"/>
    </location>
</feature>
<evidence type="ECO:0000256" key="1">
    <source>
        <dbReference type="SAM" id="Coils"/>
    </source>
</evidence>
<dbReference type="Proteomes" id="UP000799324">
    <property type="component" value="Unassembled WGS sequence"/>
</dbReference>
<organism evidence="3 4">
    <name type="scientific">Lophiostoma macrostomum CBS 122681</name>
    <dbReference type="NCBI Taxonomy" id="1314788"/>
    <lineage>
        <taxon>Eukaryota</taxon>
        <taxon>Fungi</taxon>
        <taxon>Dikarya</taxon>
        <taxon>Ascomycota</taxon>
        <taxon>Pezizomycotina</taxon>
        <taxon>Dothideomycetes</taxon>
        <taxon>Pleosporomycetidae</taxon>
        <taxon>Pleosporales</taxon>
        <taxon>Lophiostomataceae</taxon>
        <taxon>Lophiostoma</taxon>
    </lineage>
</organism>
<proteinExistence type="predicted"/>
<sequence length="175" mass="19899">MNLFKFIPQPPSISLFSHFTALALILLHTTGPRIRLTPLTLTISAGTSWGFLYGWRHLYLWAAKRHLRFLLEEHRKHSEVWDKRAEEVKRGLEELGREIEDLGKTAEGLVRTIEEDGVLCDECKKDATRAVRERRFDDVQDYCLDRGQVGERRGVGPAGGETGGERANNEAVVKT</sequence>